<evidence type="ECO:0000256" key="1">
    <source>
        <dbReference type="SAM" id="MobiDB-lite"/>
    </source>
</evidence>
<sequence length="119" mass="12979">MLVAPVSLSAVRSGSGQRTVQHNPSASSNPGPVATHDDSELDPESLAQLLKPDSVCKIITVYQVACHNASTKPHPPSQINYELEAVTLLVEVVLDNFKHLCEESHHIVEEYIDWDPAQS</sequence>
<evidence type="ECO:0000313" key="2">
    <source>
        <dbReference type="EMBL" id="KAJ2929202.1"/>
    </source>
</evidence>
<dbReference type="AlphaFoldDB" id="A0A9W8J6L2"/>
<proteinExistence type="predicted"/>
<comment type="caution">
    <text evidence="2">The sequence shown here is derived from an EMBL/GenBank/DDBJ whole genome shotgun (WGS) entry which is preliminary data.</text>
</comment>
<reference evidence="2" key="1">
    <citation type="submission" date="2022-06" db="EMBL/GenBank/DDBJ databases">
        <title>Genome Sequence of Candolleomyces eurysporus.</title>
        <authorList>
            <person name="Buettner E."/>
        </authorList>
    </citation>
    <scope>NUCLEOTIDE SEQUENCE</scope>
    <source>
        <strain evidence="2">VTCC 930004</strain>
    </source>
</reference>
<name>A0A9W8J6L2_9AGAR</name>
<dbReference type="Proteomes" id="UP001140091">
    <property type="component" value="Unassembled WGS sequence"/>
</dbReference>
<gene>
    <name evidence="2" type="ORF">H1R20_g7879</name>
</gene>
<feature type="non-terminal residue" evidence="2">
    <location>
        <position position="1"/>
    </location>
</feature>
<dbReference type="OrthoDB" id="10443571at2759"/>
<keyword evidence="3" id="KW-1185">Reference proteome</keyword>
<feature type="compositionally biased region" description="Polar residues" evidence="1">
    <location>
        <begin position="10"/>
        <end position="30"/>
    </location>
</feature>
<accession>A0A9W8J6L2</accession>
<feature type="region of interest" description="Disordered" evidence="1">
    <location>
        <begin position="1"/>
        <end position="42"/>
    </location>
</feature>
<organism evidence="2 3">
    <name type="scientific">Candolleomyces eurysporus</name>
    <dbReference type="NCBI Taxonomy" id="2828524"/>
    <lineage>
        <taxon>Eukaryota</taxon>
        <taxon>Fungi</taxon>
        <taxon>Dikarya</taxon>
        <taxon>Basidiomycota</taxon>
        <taxon>Agaricomycotina</taxon>
        <taxon>Agaricomycetes</taxon>
        <taxon>Agaricomycetidae</taxon>
        <taxon>Agaricales</taxon>
        <taxon>Agaricineae</taxon>
        <taxon>Psathyrellaceae</taxon>
        <taxon>Candolleomyces</taxon>
    </lineage>
</organism>
<evidence type="ECO:0000313" key="3">
    <source>
        <dbReference type="Proteomes" id="UP001140091"/>
    </source>
</evidence>
<protein>
    <submittedName>
        <fullName evidence="2">Uncharacterized protein</fullName>
    </submittedName>
</protein>
<dbReference type="EMBL" id="JANBPK010000887">
    <property type="protein sequence ID" value="KAJ2929202.1"/>
    <property type="molecule type" value="Genomic_DNA"/>
</dbReference>